<evidence type="ECO:0000313" key="2">
    <source>
        <dbReference type="EMBL" id="KNE69364.1"/>
    </source>
</evidence>
<evidence type="ECO:0000313" key="3">
    <source>
        <dbReference type="Proteomes" id="UP000054350"/>
    </source>
</evidence>
<feature type="region of interest" description="Disordered" evidence="1">
    <location>
        <begin position="62"/>
        <end position="124"/>
    </location>
</feature>
<feature type="region of interest" description="Disordered" evidence="1">
    <location>
        <begin position="188"/>
        <end position="283"/>
    </location>
</feature>
<accession>A0A0L0T465</accession>
<protein>
    <submittedName>
        <fullName evidence="2">Uncharacterized protein</fullName>
    </submittedName>
</protein>
<reference evidence="2 3" key="1">
    <citation type="submission" date="2009-11" db="EMBL/GenBank/DDBJ databases">
        <title>Annotation of Allomyces macrogynus ATCC 38327.</title>
        <authorList>
            <consortium name="The Broad Institute Genome Sequencing Platform"/>
            <person name="Russ C."/>
            <person name="Cuomo C."/>
            <person name="Burger G."/>
            <person name="Gray M.W."/>
            <person name="Holland P.W.H."/>
            <person name="King N."/>
            <person name="Lang F.B.F."/>
            <person name="Roger A.J."/>
            <person name="Ruiz-Trillo I."/>
            <person name="Young S.K."/>
            <person name="Zeng Q."/>
            <person name="Gargeya S."/>
            <person name="Fitzgerald M."/>
            <person name="Haas B."/>
            <person name="Abouelleil A."/>
            <person name="Alvarado L."/>
            <person name="Arachchi H.M."/>
            <person name="Berlin A."/>
            <person name="Chapman S.B."/>
            <person name="Gearin G."/>
            <person name="Goldberg J."/>
            <person name="Griggs A."/>
            <person name="Gujja S."/>
            <person name="Hansen M."/>
            <person name="Heiman D."/>
            <person name="Howarth C."/>
            <person name="Larimer J."/>
            <person name="Lui A."/>
            <person name="MacDonald P.J.P."/>
            <person name="McCowen C."/>
            <person name="Montmayeur A."/>
            <person name="Murphy C."/>
            <person name="Neiman D."/>
            <person name="Pearson M."/>
            <person name="Priest M."/>
            <person name="Roberts A."/>
            <person name="Saif S."/>
            <person name="Shea T."/>
            <person name="Sisk P."/>
            <person name="Stolte C."/>
            <person name="Sykes S."/>
            <person name="Wortman J."/>
            <person name="Nusbaum C."/>
            <person name="Birren B."/>
        </authorList>
    </citation>
    <scope>NUCLEOTIDE SEQUENCE [LARGE SCALE GENOMIC DNA]</scope>
    <source>
        <strain evidence="2 3">ATCC 38327</strain>
    </source>
</reference>
<evidence type="ECO:0000256" key="1">
    <source>
        <dbReference type="SAM" id="MobiDB-lite"/>
    </source>
</evidence>
<gene>
    <name evidence="2" type="ORF">AMAG_13731</name>
</gene>
<feature type="compositionally biased region" description="Low complexity" evidence="1">
    <location>
        <begin position="200"/>
        <end position="213"/>
    </location>
</feature>
<keyword evidence="3" id="KW-1185">Reference proteome</keyword>
<dbReference type="EMBL" id="GG745360">
    <property type="protein sequence ID" value="KNE69364.1"/>
    <property type="molecule type" value="Genomic_DNA"/>
</dbReference>
<feature type="compositionally biased region" description="Acidic residues" evidence="1">
    <location>
        <begin position="237"/>
        <end position="250"/>
    </location>
</feature>
<dbReference type="AlphaFoldDB" id="A0A0L0T465"/>
<name>A0A0L0T465_ALLM3</name>
<dbReference type="OrthoDB" id="5586590at2759"/>
<dbReference type="Proteomes" id="UP000054350">
    <property type="component" value="Unassembled WGS sequence"/>
</dbReference>
<feature type="compositionally biased region" description="Pro residues" evidence="1">
    <location>
        <begin position="257"/>
        <end position="268"/>
    </location>
</feature>
<reference evidence="3" key="2">
    <citation type="submission" date="2009-11" db="EMBL/GenBank/DDBJ databases">
        <title>The Genome Sequence of Allomyces macrogynus strain ATCC 38327.</title>
        <authorList>
            <consortium name="The Broad Institute Genome Sequencing Platform"/>
            <person name="Russ C."/>
            <person name="Cuomo C."/>
            <person name="Shea T."/>
            <person name="Young S.K."/>
            <person name="Zeng Q."/>
            <person name="Koehrsen M."/>
            <person name="Haas B."/>
            <person name="Borodovsky M."/>
            <person name="Guigo R."/>
            <person name="Alvarado L."/>
            <person name="Berlin A."/>
            <person name="Borenstein D."/>
            <person name="Chen Z."/>
            <person name="Engels R."/>
            <person name="Freedman E."/>
            <person name="Gellesch M."/>
            <person name="Goldberg J."/>
            <person name="Griggs A."/>
            <person name="Gujja S."/>
            <person name="Heiman D."/>
            <person name="Hepburn T."/>
            <person name="Howarth C."/>
            <person name="Jen D."/>
            <person name="Larson L."/>
            <person name="Lewis B."/>
            <person name="Mehta T."/>
            <person name="Park D."/>
            <person name="Pearson M."/>
            <person name="Roberts A."/>
            <person name="Saif S."/>
            <person name="Shenoy N."/>
            <person name="Sisk P."/>
            <person name="Stolte C."/>
            <person name="Sykes S."/>
            <person name="Walk T."/>
            <person name="White J."/>
            <person name="Yandava C."/>
            <person name="Burger G."/>
            <person name="Gray M.W."/>
            <person name="Holland P.W.H."/>
            <person name="King N."/>
            <person name="Lang F.B.F."/>
            <person name="Roger A.J."/>
            <person name="Ruiz-Trillo I."/>
            <person name="Lander E."/>
            <person name="Nusbaum C."/>
        </authorList>
    </citation>
    <scope>NUCLEOTIDE SEQUENCE [LARGE SCALE GENOMIC DNA]</scope>
    <source>
        <strain evidence="3">ATCC 38327</strain>
    </source>
</reference>
<proteinExistence type="predicted"/>
<organism evidence="2 3">
    <name type="scientific">Allomyces macrogynus (strain ATCC 38327)</name>
    <name type="common">Allomyces javanicus var. macrogynus</name>
    <dbReference type="NCBI Taxonomy" id="578462"/>
    <lineage>
        <taxon>Eukaryota</taxon>
        <taxon>Fungi</taxon>
        <taxon>Fungi incertae sedis</taxon>
        <taxon>Blastocladiomycota</taxon>
        <taxon>Blastocladiomycetes</taxon>
        <taxon>Blastocladiales</taxon>
        <taxon>Blastocladiaceae</taxon>
        <taxon>Allomyces</taxon>
    </lineage>
</organism>
<feature type="compositionally biased region" description="Acidic residues" evidence="1">
    <location>
        <begin position="269"/>
        <end position="280"/>
    </location>
</feature>
<sequence>MTSGSISVAATACAVRDCLDATCTGGTCSADRLGDHFRAHGAHHHHDAVFRPLKIRVVRGGRIASAMPRPPKSVPRSHGSDLQRSKGSLRPSSTSSGFGSMVSSRTGLDSATSTRSRGPPTTPISLFNLTKAMVLGTPVHFQYLHRRRRWEPQLPPVGHADPVPAQEAPAHVEAKVVPEPEIEIDLALPDIAAPRRTSKPKPTAVPAITAAPVESSYQPARRQSLVSKPKITTSATEESDDEDEEEEEVDGGERTEPSPPAADPTPPPPEEEDVDDDVSDDLFPLLPSRVSLASSMAHPIRLVDPRVLDMLDGEREALVSGLLDLHTKLEQGIDALDPAYDALDTGVPDPVLKSRVGTSTDDDETLFQFMSDFLLLLMVQRERLTGVRSVQYAAQLEEVQANPADAIRYQAWTLYKYLHLMQRPLIPGKVMAQLLELGAEFSACLEGNMRPHRHGGEHHGTGEEDVSVTQHRQFRRRLRMILRRHFKRCSTLAVVQFKAVLGHLSRFAHVADMIHDAPEMHADDTYASAVAMLARLPVLFLPLLVQPGWMDLSRPRSKSRSCP</sequence>
<dbReference type="VEuPathDB" id="FungiDB:AMAG_13731"/>
<feature type="compositionally biased region" description="Low complexity" evidence="1">
    <location>
        <begin position="85"/>
        <end position="124"/>
    </location>
</feature>